<dbReference type="EMBL" id="UINC01096640">
    <property type="protein sequence ID" value="SVC53687.1"/>
    <property type="molecule type" value="Genomic_DNA"/>
</dbReference>
<name>A0A382N0P9_9ZZZZ</name>
<feature type="region of interest" description="Disordered" evidence="1">
    <location>
        <begin position="139"/>
        <end position="158"/>
    </location>
</feature>
<protein>
    <submittedName>
        <fullName evidence="2">Uncharacterized protein</fullName>
    </submittedName>
</protein>
<dbReference type="AlphaFoldDB" id="A0A382N0P9"/>
<evidence type="ECO:0000256" key="1">
    <source>
        <dbReference type="SAM" id="MobiDB-lite"/>
    </source>
</evidence>
<gene>
    <name evidence="2" type="ORF">METZ01_LOCUS306541</name>
</gene>
<feature type="compositionally biased region" description="Basic and acidic residues" evidence="1">
    <location>
        <begin position="148"/>
        <end position="158"/>
    </location>
</feature>
<reference evidence="2" key="1">
    <citation type="submission" date="2018-05" db="EMBL/GenBank/DDBJ databases">
        <authorList>
            <person name="Lanie J.A."/>
            <person name="Ng W.-L."/>
            <person name="Kazmierczak K.M."/>
            <person name="Andrzejewski T.M."/>
            <person name="Davidsen T.M."/>
            <person name="Wayne K.J."/>
            <person name="Tettelin H."/>
            <person name="Glass J.I."/>
            <person name="Rusch D."/>
            <person name="Podicherti R."/>
            <person name="Tsui H.-C.T."/>
            <person name="Winkler M.E."/>
        </authorList>
    </citation>
    <scope>NUCLEOTIDE SEQUENCE</scope>
</reference>
<sequence>MERPDRLGTPIRVPPSIHPVARRRRSDRQWSGSGRGLVRVVRRFARRLLVVPPGLDTRVPVAEPLVPLGASVVAVLPEHVSGASPGSRPSSLDRSLSSCLGRLVGSPVPDPLAVFGVHAWWSCPGIRIKRIRGIPQFRGGFPQRSVRRPQDRPQETPN</sequence>
<proteinExistence type="predicted"/>
<organism evidence="2">
    <name type="scientific">marine metagenome</name>
    <dbReference type="NCBI Taxonomy" id="408172"/>
    <lineage>
        <taxon>unclassified sequences</taxon>
        <taxon>metagenomes</taxon>
        <taxon>ecological metagenomes</taxon>
    </lineage>
</organism>
<accession>A0A382N0P9</accession>
<evidence type="ECO:0000313" key="2">
    <source>
        <dbReference type="EMBL" id="SVC53687.1"/>
    </source>
</evidence>
<feature type="non-terminal residue" evidence="2">
    <location>
        <position position="158"/>
    </location>
</feature>